<feature type="transmembrane region" description="Helical" evidence="10">
    <location>
        <begin position="252"/>
        <end position="273"/>
    </location>
</feature>
<evidence type="ECO:0000256" key="3">
    <source>
        <dbReference type="ARBA" id="ARBA00022475"/>
    </source>
</evidence>
<evidence type="ECO:0000256" key="10">
    <source>
        <dbReference type="SAM" id="Phobius"/>
    </source>
</evidence>
<keyword evidence="6" id="KW-0378">Hydrolase</keyword>
<evidence type="ECO:0000256" key="8">
    <source>
        <dbReference type="ARBA" id="ARBA00023136"/>
    </source>
</evidence>
<comment type="subcellular location">
    <subcellularLocation>
        <location evidence="1">Cell membrane</location>
        <topology evidence="1">Multi-pass membrane protein</topology>
    </subcellularLocation>
</comment>
<evidence type="ECO:0000256" key="1">
    <source>
        <dbReference type="ARBA" id="ARBA00004651"/>
    </source>
</evidence>
<dbReference type="SUPFAM" id="SSF141868">
    <property type="entry name" value="EAL domain-like"/>
    <property type="match status" value="1"/>
</dbReference>
<evidence type="ECO:0000256" key="7">
    <source>
        <dbReference type="ARBA" id="ARBA00022989"/>
    </source>
</evidence>
<comment type="caution">
    <text evidence="12">The sequence shown here is derived from an EMBL/GenBank/DDBJ whole genome shotgun (WGS) entry which is preliminary data.</text>
</comment>
<dbReference type="SMART" id="SM00052">
    <property type="entry name" value="EAL"/>
    <property type="match status" value="1"/>
</dbReference>
<protein>
    <recommendedName>
        <fullName evidence="2">cyclic-guanylate-specific phosphodiesterase</fullName>
        <ecNumber evidence="2">3.1.4.52</ecNumber>
    </recommendedName>
</protein>
<evidence type="ECO:0000256" key="4">
    <source>
        <dbReference type="ARBA" id="ARBA00022636"/>
    </source>
</evidence>
<evidence type="ECO:0000313" key="12">
    <source>
        <dbReference type="EMBL" id="MEJ5865223.1"/>
    </source>
</evidence>
<name>A0ABU8QX88_9PSED</name>
<accession>A0ABU8QX88</accession>
<keyword evidence="3" id="KW-1003">Cell membrane</keyword>
<keyword evidence="13" id="KW-1185">Reference proteome</keyword>
<dbReference type="EC" id="3.1.4.52" evidence="2"/>
<dbReference type="InterPro" id="IPR001633">
    <property type="entry name" value="EAL_dom"/>
</dbReference>
<dbReference type="InterPro" id="IPR050706">
    <property type="entry name" value="Cyclic-di-GMP_PDE-like"/>
</dbReference>
<gene>
    <name evidence="12" type="ORF">V7S98_18585</name>
</gene>
<evidence type="ECO:0000259" key="11">
    <source>
        <dbReference type="PROSITE" id="PS50883"/>
    </source>
</evidence>
<keyword evidence="7 10" id="KW-1133">Transmembrane helix</keyword>
<comment type="catalytic activity">
    <reaction evidence="9">
        <text>3',3'-c-di-GMP + H2O = 5'-phosphoguanylyl(3'-&gt;5')guanosine + H(+)</text>
        <dbReference type="Rhea" id="RHEA:24902"/>
        <dbReference type="ChEBI" id="CHEBI:15377"/>
        <dbReference type="ChEBI" id="CHEBI:15378"/>
        <dbReference type="ChEBI" id="CHEBI:58754"/>
        <dbReference type="ChEBI" id="CHEBI:58805"/>
        <dbReference type="EC" id="3.1.4.52"/>
    </reaction>
</comment>
<dbReference type="Proteomes" id="UP001380290">
    <property type="component" value="Unassembled WGS sequence"/>
</dbReference>
<proteinExistence type="predicted"/>
<evidence type="ECO:0000256" key="9">
    <source>
        <dbReference type="ARBA" id="ARBA00034290"/>
    </source>
</evidence>
<dbReference type="Pfam" id="PF00563">
    <property type="entry name" value="EAL"/>
    <property type="match status" value="1"/>
</dbReference>
<keyword evidence="4" id="KW-0973">c-di-GMP</keyword>
<dbReference type="PANTHER" id="PTHR33121">
    <property type="entry name" value="CYCLIC DI-GMP PHOSPHODIESTERASE PDEF"/>
    <property type="match status" value="1"/>
</dbReference>
<feature type="domain" description="EAL" evidence="11">
    <location>
        <begin position="279"/>
        <end position="531"/>
    </location>
</feature>
<sequence length="542" mass="60202">MPRMRDLFAPLRQFFHHPWLLAVLAALASAVLLLAASVGLTLQQMKQSESAQMNARGERFLDRLEQVFGQLREGVDQLQAQPLRGCGPDMQAQLQQVALESRFIYEAAYVDAQAACSNRGGERVIEPLRGPDIQGPTYSYWLNTTTEPNDNLAALMLGRGNFLVSTSRGHLTDVVDLPPGGSLLVVLDHGTRAIPVLGPAQDWPPTADWPAPSHKALLELPDRLVYRMATKSPDYQLVLIAPRASLPWRLNGLLWLLYPGSLLLACVVGWLVLQLIQQRRSMTSELQQALRRGELQVLYQPIFELDSRRCVGAEALVRWRRPDGSLTSPDLFIPLAENTGQIRQITDFVLQRVLEQLGQLLRANRHLYISVNLAACDVMEPRIGEVSARLLAQHRVTPGQIAFEVTERGLIDVVVARENLQTLRTAGHQVLIDDFGTGYCSLAYLQTLPVDCLKIDKAFIDALGHDAASSGVAPHIIRMAHDLHLRVIAEGIESEEQAQLLSSEGVKYGQGWLFAHPVSARQFAELITRGRRVAGRRIDDEP</sequence>
<keyword evidence="8 10" id="KW-0472">Membrane</keyword>
<keyword evidence="5 10" id="KW-0812">Transmembrane</keyword>
<dbReference type="InterPro" id="IPR035919">
    <property type="entry name" value="EAL_sf"/>
</dbReference>
<evidence type="ECO:0000256" key="5">
    <source>
        <dbReference type="ARBA" id="ARBA00022692"/>
    </source>
</evidence>
<evidence type="ECO:0000256" key="6">
    <source>
        <dbReference type="ARBA" id="ARBA00022801"/>
    </source>
</evidence>
<dbReference type="PANTHER" id="PTHR33121:SF79">
    <property type="entry name" value="CYCLIC DI-GMP PHOSPHODIESTERASE PDED-RELATED"/>
    <property type="match status" value="1"/>
</dbReference>
<dbReference type="InterPro" id="IPR024744">
    <property type="entry name" value="CSS-motif_dom"/>
</dbReference>
<organism evidence="12 13">
    <name type="scientific">Pseudomonas farsensis</name>
    <dbReference type="NCBI Taxonomy" id="2745492"/>
    <lineage>
        <taxon>Bacteria</taxon>
        <taxon>Pseudomonadati</taxon>
        <taxon>Pseudomonadota</taxon>
        <taxon>Gammaproteobacteria</taxon>
        <taxon>Pseudomonadales</taxon>
        <taxon>Pseudomonadaceae</taxon>
        <taxon>Pseudomonas</taxon>
    </lineage>
</organism>
<dbReference type="EMBL" id="JBBHLC010000068">
    <property type="protein sequence ID" value="MEJ5865223.1"/>
    <property type="molecule type" value="Genomic_DNA"/>
</dbReference>
<evidence type="ECO:0000313" key="13">
    <source>
        <dbReference type="Proteomes" id="UP001380290"/>
    </source>
</evidence>
<dbReference type="Pfam" id="PF12792">
    <property type="entry name" value="CSS-motif"/>
    <property type="match status" value="1"/>
</dbReference>
<dbReference type="Gene3D" id="3.20.20.450">
    <property type="entry name" value="EAL domain"/>
    <property type="match status" value="1"/>
</dbReference>
<dbReference type="PROSITE" id="PS50883">
    <property type="entry name" value="EAL"/>
    <property type="match status" value="1"/>
</dbReference>
<reference evidence="12 13" key="1">
    <citation type="submission" date="2024-02" db="EMBL/GenBank/DDBJ databases">
        <title>Identification of pathogenicity and growth-promoting function of Pseudomonas putida variant.</title>
        <authorList>
            <person name="Sun J."/>
        </authorList>
    </citation>
    <scope>NUCLEOTIDE SEQUENCE [LARGE SCALE GENOMIC DNA]</scope>
    <source>
        <strain evidence="12 13">A03</strain>
    </source>
</reference>
<dbReference type="CDD" id="cd01948">
    <property type="entry name" value="EAL"/>
    <property type="match status" value="1"/>
</dbReference>
<evidence type="ECO:0000256" key="2">
    <source>
        <dbReference type="ARBA" id="ARBA00012282"/>
    </source>
</evidence>